<organism evidence="1 2">
    <name type="scientific">Hoyosella subflava (strain DSM 45089 / JCM 17490 / NBRC 109087 / DQS3-9A1)</name>
    <name type="common">Amycolicicoccus subflavus</name>
    <dbReference type="NCBI Taxonomy" id="443218"/>
    <lineage>
        <taxon>Bacteria</taxon>
        <taxon>Bacillati</taxon>
        <taxon>Actinomycetota</taxon>
        <taxon>Actinomycetes</taxon>
        <taxon>Mycobacteriales</taxon>
        <taxon>Hoyosellaceae</taxon>
        <taxon>Hoyosella</taxon>
    </lineage>
</organism>
<name>F6EEV3_HOYSD</name>
<dbReference type="HOGENOM" id="CLU_061504_1_0_11"/>
<dbReference type="eggNOG" id="ENOG502Z8UW">
    <property type="taxonomic scope" value="Bacteria"/>
</dbReference>
<dbReference type="KEGG" id="asd:AS9A_2456"/>
<evidence type="ECO:0000313" key="2">
    <source>
        <dbReference type="Proteomes" id="UP000009235"/>
    </source>
</evidence>
<dbReference type="STRING" id="443218.AS9A_2456"/>
<evidence type="ECO:0008006" key="3">
    <source>
        <dbReference type="Google" id="ProtNLM"/>
    </source>
</evidence>
<dbReference type="EMBL" id="CP002786">
    <property type="protein sequence ID" value="AEF40903.1"/>
    <property type="molecule type" value="Genomic_DNA"/>
</dbReference>
<dbReference type="InterPro" id="IPR046611">
    <property type="entry name" value="DUF6670"/>
</dbReference>
<dbReference type="Pfam" id="PF20375">
    <property type="entry name" value="DUF6670"/>
    <property type="match status" value="1"/>
</dbReference>
<dbReference type="Proteomes" id="UP000009235">
    <property type="component" value="Chromosome"/>
</dbReference>
<proteinExistence type="predicted"/>
<dbReference type="AlphaFoldDB" id="F6EEV3"/>
<evidence type="ECO:0000313" key="1">
    <source>
        <dbReference type="EMBL" id="AEF40903.1"/>
    </source>
</evidence>
<accession>F6EEV3</accession>
<keyword evidence="2" id="KW-1185">Reference proteome</keyword>
<dbReference type="SUPFAM" id="SSF159245">
    <property type="entry name" value="AttH-like"/>
    <property type="match status" value="1"/>
</dbReference>
<reference evidence="1 2" key="1">
    <citation type="journal article" date="2011" name="J. Bacteriol.">
        <title>Complete genome sequence of Amycolicicoccus subflavus DQS3-9A1T, an actinomycete isolated from crude oil-polluted soil.</title>
        <authorList>
            <person name="Cai M."/>
            <person name="Chen W.M."/>
            <person name="Nie Y."/>
            <person name="Chi C.Q."/>
            <person name="Wang Y.N."/>
            <person name="Tang Y.Q."/>
            <person name="Li G.Y."/>
            <person name="Wu X.L."/>
        </authorList>
    </citation>
    <scope>NUCLEOTIDE SEQUENCE [LARGE SCALE GENOMIC DNA]</scope>
    <source>
        <strain evidence="2">DSM 45089 / DQS3-9A1</strain>
    </source>
</reference>
<sequence>MATLPQKLASTMLLRGLAPRLDSRISASSEPFDCPDIIAPHINSARWACTHYGVFVPELPAPYRYLNTMTLIGASGALCFDNDYLVAEDARRTATVLSSTAHGPKHHYRAYDTSADCQLAEDSSLLQWGDDLTIRCEHPRYALSARYDHMAVELQVTATQAVSWFVRSPVCDHFSLLATYTGSIEDATGHTDISGLCTFEYARYMSPQSLTAKPLPEALKLPVDFFTYQIVNINERTQMLLTDVRAAGVSACRLGHLRSLDGDARVFEDVTMEVLGYQSEPAIDPRGRKMRVPAKLRWTVRENGNELLRFDADVDSPLRYGHGRGYVGAYTYSGAWRGEPVTGTGYLEWVDCE</sequence>
<protein>
    <recommendedName>
        <fullName evidence="3">AttH domain-containing protein</fullName>
    </recommendedName>
</protein>
<gene>
    <name evidence="1" type="ordered locus">AS9A_2456</name>
</gene>